<dbReference type="EMBL" id="QVQY01000003">
    <property type="protein sequence ID" value="RFU51738.1"/>
    <property type="molecule type" value="Genomic_DNA"/>
</dbReference>
<evidence type="ECO:0000313" key="3">
    <source>
        <dbReference type="EMBL" id="RFU51738.1"/>
    </source>
</evidence>
<feature type="region of interest" description="Disordered" evidence="1">
    <location>
        <begin position="1"/>
        <end position="21"/>
    </location>
</feature>
<dbReference type="Proteomes" id="UP000262901">
    <property type="component" value="Unassembled WGS sequence"/>
</dbReference>
<dbReference type="AlphaFoldDB" id="A0A372KPV9"/>
<sequence length="65" mass="7130">MPCGTTDSSFSKQLCGGGTTKSKASCYDNLPIVVPLSFCWFLADLIGVRRPLDLLNCLRYWLGVT</sequence>
<dbReference type="EMBL" id="CP031733">
    <property type="protein sequence ID" value="AXQ79739.1"/>
    <property type="molecule type" value="Genomic_DNA"/>
</dbReference>
<organism evidence="4 6">
    <name type="scientific">Streptococcus chenjunshii</name>
    <dbReference type="NCBI Taxonomy" id="2173853"/>
    <lineage>
        <taxon>Bacteria</taxon>
        <taxon>Bacillati</taxon>
        <taxon>Bacillota</taxon>
        <taxon>Bacilli</taxon>
        <taxon>Lactobacillales</taxon>
        <taxon>Streptococcaceae</taxon>
        <taxon>Streptococcus</taxon>
    </lineage>
</organism>
<dbReference type="Proteomes" id="UP000246115">
    <property type="component" value="Chromosome"/>
</dbReference>
<proteinExistence type="predicted"/>
<name>A0A372KPV9_9STRE</name>
<evidence type="ECO:0000313" key="4">
    <source>
        <dbReference type="EMBL" id="RFU54299.1"/>
    </source>
</evidence>
<evidence type="ECO:0000256" key="1">
    <source>
        <dbReference type="SAM" id="MobiDB-lite"/>
    </source>
</evidence>
<reference evidence="4 6" key="2">
    <citation type="submission" date="2018-08" db="EMBL/GenBank/DDBJ databases">
        <title>Draft genome of Streptococcus sp. nov. Z1.</title>
        <authorList>
            <person name="Tian Z."/>
        </authorList>
    </citation>
    <scope>NUCLEOTIDE SEQUENCE [LARGE SCALE GENOMIC DNA]</scope>
    <source>
        <strain evidence="4">Z1</strain>
        <strain evidence="6">Z1(2018)</strain>
    </source>
</reference>
<dbReference type="Proteomes" id="UP000264056">
    <property type="component" value="Unassembled WGS sequence"/>
</dbReference>
<feature type="compositionally biased region" description="Polar residues" evidence="1">
    <location>
        <begin position="1"/>
        <end position="12"/>
    </location>
</feature>
<evidence type="ECO:0000313" key="7">
    <source>
        <dbReference type="Proteomes" id="UP000264056"/>
    </source>
</evidence>
<dbReference type="KEGG" id="schj:DDV21_006565"/>
<accession>A0A372KPV9</accession>
<evidence type="ECO:0000313" key="6">
    <source>
        <dbReference type="Proteomes" id="UP000262901"/>
    </source>
</evidence>
<dbReference type="OrthoDB" id="9984640at2"/>
<accession>A0A346NFE4</accession>
<evidence type="ECO:0000313" key="5">
    <source>
        <dbReference type="Proteomes" id="UP000246115"/>
    </source>
</evidence>
<dbReference type="EMBL" id="QVQZ01000001">
    <property type="protein sequence ID" value="RFU54299.1"/>
    <property type="molecule type" value="Genomic_DNA"/>
</dbReference>
<keyword evidence="7" id="KW-1185">Reference proteome</keyword>
<evidence type="ECO:0000313" key="2">
    <source>
        <dbReference type="EMBL" id="AXQ79739.1"/>
    </source>
</evidence>
<reference evidence="3 7" key="1">
    <citation type="submission" date="2018-08" db="EMBL/GenBank/DDBJ databases">
        <title>Draft genome of Streptococcus sp .nov. Z2.</title>
        <authorList>
            <person name="Tian Z."/>
        </authorList>
    </citation>
    <scope>NUCLEOTIDE SEQUENCE [LARGE SCALE GENOMIC DNA]</scope>
    <source>
        <strain evidence="3 7">Z2</strain>
    </source>
</reference>
<reference evidence="2" key="4">
    <citation type="journal article" date="2019" name="Int. J. Syst. Evol. Microbiol.">
        <title>Streptococcus chenjunshii sp. nov. isolated from feces of Tibetan antelopes.</title>
        <authorList>
            <person name="Tian Z."/>
            <person name="Lu S."/>
            <person name="Jin D."/>
            <person name="Yang J."/>
            <person name="Pu J."/>
            <person name="Lai X.H."/>
            <person name="Bai X.N."/>
            <person name="Wu X.M."/>
            <person name="Li J."/>
            <person name="Wang S."/>
            <person name="Xu J."/>
        </authorList>
    </citation>
    <scope>NUCLEOTIDE SEQUENCE</scope>
    <source>
        <strain evidence="2">Z15</strain>
    </source>
</reference>
<gene>
    <name evidence="2" type="ORF">DDV21_006565</name>
    <name evidence="3" type="ORF">DDV22_01975</name>
    <name evidence="4" type="ORF">DDV23_00035</name>
</gene>
<protein>
    <submittedName>
        <fullName evidence="4">Uncharacterized protein</fullName>
    </submittedName>
</protein>
<reference evidence="5" key="3">
    <citation type="submission" date="2018-08" db="EMBL/GenBank/DDBJ databases">
        <title>Streptococcus chenjunshii sp. nov., isolated from stools sample of the Tibetan antelope in the Qinghai-Tibet plateau, China.</title>
        <authorList>
            <person name="Tian Z."/>
        </authorList>
    </citation>
    <scope>NUCLEOTIDE SEQUENCE [LARGE SCALE GENOMIC DNA]</scope>
    <source>
        <strain evidence="5">Z15</strain>
    </source>
</reference>